<dbReference type="Pfam" id="PF06093">
    <property type="entry name" value="Spt4"/>
    <property type="match status" value="1"/>
</dbReference>
<dbReference type="InterPro" id="IPR029040">
    <property type="entry name" value="RPABC4/Spt4"/>
</dbReference>
<evidence type="ECO:0000256" key="1">
    <source>
        <dbReference type="ARBA" id="ARBA00023163"/>
    </source>
</evidence>
<comment type="function">
    <text evidence="2">Stimulates transcription elongation.</text>
</comment>
<dbReference type="KEGG" id="tuz:TUZN_0246"/>
<dbReference type="PANTHER" id="PTHR40704:SF1">
    <property type="entry name" value="TRANSCRIPTION ELONGATION FACTOR SPT4"/>
    <property type="match status" value="1"/>
</dbReference>
<feature type="binding site" evidence="2">
    <location>
        <position position="17"/>
    </location>
    <ligand>
        <name>Zn(2+)</name>
        <dbReference type="ChEBI" id="CHEBI:29105"/>
    </ligand>
</feature>
<dbReference type="PANTHER" id="PTHR40704">
    <property type="entry name" value="TRANSCRIPTION ELONGATION FACTOR SPT4"/>
    <property type="match status" value="1"/>
</dbReference>
<dbReference type="AlphaFoldDB" id="F2L203"/>
<dbReference type="GO" id="GO:0006355">
    <property type="term" value="P:regulation of DNA-templated transcription"/>
    <property type="evidence" value="ECO:0007669"/>
    <property type="project" value="UniProtKB-UniRule"/>
</dbReference>
<dbReference type="InterPro" id="IPR007178">
    <property type="entry name" value="Spt4_arch"/>
</dbReference>
<comment type="subunit">
    <text evidence="2">Heterodimer composed of Spt4 and Spt5.</text>
</comment>
<dbReference type="InterPro" id="IPR038589">
    <property type="entry name" value="Spt4_dom_sf"/>
</dbReference>
<dbReference type="SMART" id="SM01389">
    <property type="entry name" value="Spt4"/>
    <property type="match status" value="1"/>
</dbReference>
<keyword evidence="1 2" id="KW-0804">Transcription</keyword>
<dbReference type="SUPFAM" id="SSF63393">
    <property type="entry name" value="RNA polymerase subunits"/>
    <property type="match status" value="1"/>
</dbReference>
<dbReference type="Gene3D" id="2.20.28.90">
    <property type="match status" value="1"/>
</dbReference>
<dbReference type="EMBL" id="CP002590">
    <property type="protein sequence ID" value="AEA11744.1"/>
    <property type="molecule type" value="Genomic_DNA"/>
</dbReference>
<reference evidence="4 5" key="1">
    <citation type="journal article" date="2011" name="J. Bacteriol.">
        <title>Complete genome sequence of the thermoacidophilic crenarchaeon Thermoproteus uzoniensis 768-20.</title>
        <authorList>
            <person name="Mardanov A.V."/>
            <person name="Gumerov V.M."/>
            <person name="Beletsky A.V."/>
            <person name="Prokofeva M.I."/>
            <person name="Bonch-Osmolovskaya E.A."/>
            <person name="Ravin N.V."/>
            <person name="Skryabin K.G."/>
        </authorList>
    </citation>
    <scope>NUCLEOTIDE SEQUENCE [LARGE SCALE GENOMIC DNA]</scope>
    <source>
        <strain evidence="4 5">768-20</strain>
    </source>
</reference>
<keyword evidence="2" id="KW-0805">Transcription regulation</keyword>
<organism evidence="4 5">
    <name type="scientific">Thermoproteus uzoniensis (strain 768-20)</name>
    <dbReference type="NCBI Taxonomy" id="999630"/>
    <lineage>
        <taxon>Archaea</taxon>
        <taxon>Thermoproteota</taxon>
        <taxon>Thermoprotei</taxon>
        <taxon>Thermoproteales</taxon>
        <taxon>Thermoproteaceae</taxon>
        <taxon>Thermoproteus</taxon>
    </lineage>
</organism>
<feature type="binding site" evidence="2">
    <location>
        <position position="31"/>
    </location>
    <ligand>
        <name>Zn(2+)</name>
        <dbReference type="ChEBI" id="CHEBI:29105"/>
    </ligand>
</feature>
<evidence type="ECO:0000256" key="2">
    <source>
        <dbReference type="HAMAP-Rule" id="MF_00949"/>
    </source>
</evidence>
<feature type="domain" description="Spt4/RpoE2 zinc finger" evidence="3">
    <location>
        <begin position="11"/>
        <end position="71"/>
    </location>
</feature>
<dbReference type="eggNOG" id="arCOG04077">
    <property type="taxonomic scope" value="Archaea"/>
</dbReference>
<dbReference type="HOGENOM" id="CLU_199467_0_0_2"/>
<dbReference type="STRING" id="999630.TUZN_0246"/>
<keyword evidence="2" id="KW-0479">Metal-binding</keyword>
<keyword evidence="2" id="KW-0862">Zinc</keyword>
<name>F2L203_THEU7</name>
<gene>
    <name evidence="2" type="primary">spt4</name>
    <name evidence="4" type="ordered locus">TUZN_0246</name>
</gene>
<keyword evidence="4" id="KW-0240">DNA-directed RNA polymerase</keyword>
<protein>
    <recommendedName>
        <fullName evidence="2">Transcription elongation factor Spt4</fullName>
    </recommendedName>
</protein>
<dbReference type="HAMAP" id="MF_00949">
    <property type="entry name" value="Spt4_arch"/>
    <property type="match status" value="1"/>
</dbReference>
<feature type="binding site" evidence="2">
    <location>
        <position position="14"/>
    </location>
    <ligand>
        <name>Zn(2+)</name>
        <dbReference type="ChEBI" id="CHEBI:29105"/>
    </ligand>
</feature>
<dbReference type="NCBIfam" id="NF041664">
    <property type="entry name" value="RNAP_arch_Epp"/>
    <property type="match status" value="1"/>
</dbReference>
<proteinExistence type="inferred from homology"/>
<reference key="2">
    <citation type="submission" date="2011-03" db="EMBL/GenBank/DDBJ databases">
        <title>Complete genome sequence of the thermoacidophilic crenarchaeon Thermoproteus uzoniensis 768-20.</title>
        <authorList>
            <person name="Mardanov A.V."/>
            <person name="Gumerov V.M."/>
            <person name="Beletsky A.V."/>
            <person name="Prokofeva M.I."/>
            <person name="Bonch-Osmolovskaya E.A."/>
            <person name="Ravin N.V."/>
            <person name="Skryabin K.G."/>
        </authorList>
    </citation>
    <scope>NUCLEOTIDE SEQUENCE</scope>
    <source>
        <strain>768-20</strain>
    </source>
</reference>
<dbReference type="Proteomes" id="UP000008138">
    <property type="component" value="Chromosome"/>
</dbReference>
<dbReference type="RefSeq" id="WP_013679080.1">
    <property type="nucleotide sequence ID" value="NC_015315.1"/>
</dbReference>
<evidence type="ECO:0000313" key="5">
    <source>
        <dbReference type="Proteomes" id="UP000008138"/>
    </source>
</evidence>
<accession>F2L203</accession>
<keyword evidence="5" id="KW-1185">Reference proteome</keyword>
<evidence type="ECO:0000313" key="4">
    <source>
        <dbReference type="EMBL" id="AEA11744.1"/>
    </source>
</evidence>
<dbReference type="GO" id="GO:0008270">
    <property type="term" value="F:zinc ion binding"/>
    <property type="evidence" value="ECO:0007669"/>
    <property type="project" value="UniProtKB-UniRule"/>
</dbReference>
<evidence type="ECO:0000259" key="3">
    <source>
        <dbReference type="SMART" id="SM01389"/>
    </source>
</evidence>
<dbReference type="OrthoDB" id="275101at2157"/>
<feature type="binding site" evidence="2">
    <location>
        <position position="28"/>
    </location>
    <ligand>
        <name>Zn(2+)</name>
        <dbReference type="ChEBI" id="CHEBI:29105"/>
    </ligand>
</feature>
<sequence>MSRAKKTLSGYKACKNCKLIVPEDAAQCPNCGSTEFVNNWRGMLAVLDPEKSCIAKRLGISKPGVYALELVEE</sequence>
<dbReference type="InterPro" id="IPR022800">
    <property type="entry name" value="Spt4/RpoE2_Znf"/>
</dbReference>
<dbReference type="GeneID" id="10359793"/>
<dbReference type="GO" id="GO:0000428">
    <property type="term" value="C:DNA-directed RNA polymerase complex"/>
    <property type="evidence" value="ECO:0007669"/>
    <property type="project" value="UniProtKB-KW"/>
</dbReference>
<comment type="similarity">
    <text evidence="2">Belongs to the archaeal Spt4 family.</text>
</comment>